<feature type="domain" description="GST N-terminal" evidence="3">
    <location>
        <begin position="1"/>
        <end position="81"/>
    </location>
</feature>
<comment type="caution">
    <text evidence="5">The sequence shown here is derived from an EMBL/GenBank/DDBJ whole genome shotgun (WGS) entry which is preliminary data.</text>
</comment>
<dbReference type="Pfam" id="PF13410">
    <property type="entry name" value="GST_C_2"/>
    <property type="match status" value="1"/>
</dbReference>
<dbReference type="Pfam" id="PF02798">
    <property type="entry name" value="GST_N"/>
    <property type="match status" value="1"/>
</dbReference>
<dbReference type="AlphaFoldDB" id="A0A328AT51"/>
<evidence type="ECO:0000256" key="1">
    <source>
        <dbReference type="ARBA" id="ARBA00007409"/>
    </source>
</evidence>
<dbReference type="PANTHER" id="PTHR44051">
    <property type="entry name" value="GLUTATHIONE S-TRANSFERASE-RELATED"/>
    <property type="match status" value="1"/>
</dbReference>
<evidence type="ECO:0000313" key="5">
    <source>
        <dbReference type="EMBL" id="RAK58302.1"/>
    </source>
</evidence>
<accession>A0A328AT51</accession>
<evidence type="ECO:0000259" key="3">
    <source>
        <dbReference type="PROSITE" id="PS50404"/>
    </source>
</evidence>
<evidence type="ECO:0000313" key="6">
    <source>
        <dbReference type="Proteomes" id="UP000249725"/>
    </source>
</evidence>
<comment type="similarity">
    <text evidence="1">Belongs to the GST superfamily.</text>
</comment>
<dbReference type="InterPro" id="IPR036249">
    <property type="entry name" value="Thioredoxin-like_sf"/>
</dbReference>
<evidence type="ECO:0000259" key="4">
    <source>
        <dbReference type="PROSITE" id="PS50405"/>
    </source>
</evidence>
<keyword evidence="2 5" id="KW-0808">Transferase</keyword>
<protein>
    <submittedName>
        <fullName evidence="5">Glutathione S-transferase</fullName>
    </submittedName>
</protein>
<dbReference type="PANTHER" id="PTHR44051:SF19">
    <property type="entry name" value="DISULFIDE-BOND OXIDOREDUCTASE YFCG"/>
    <property type="match status" value="1"/>
</dbReference>
<dbReference type="InterPro" id="IPR036282">
    <property type="entry name" value="Glutathione-S-Trfase_C_sf"/>
</dbReference>
<evidence type="ECO:0000256" key="2">
    <source>
        <dbReference type="ARBA" id="ARBA00022679"/>
    </source>
</evidence>
<dbReference type="SFLD" id="SFLDS00019">
    <property type="entry name" value="Glutathione_Transferase_(cytos"/>
    <property type="match status" value="1"/>
</dbReference>
<organism evidence="5 6">
    <name type="scientific">Phenylobacterium deserti</name>
    <dbReference type="NCBI Taxonomy" id="1914756"/>
    <lineage>
        <taxon>Bacteria</taxon>
        <taxon>Pseudomonadati</taxon>
        <taxon>Pseudomonadota</taxon>
        <taxon>Alphaproteobacteria</taxon>
        <taxon>Caulobacterales</taxon>
        <taxon>Caulobacteraceae</taxon>
        <taxon>Phenylobacterium</taxon>
    </lineage>
</organism>
<dbReference type="GO" id="GO:0016740">
    <property type="term" value="F:transferase activity"/>
    <property type="evidence" value="ECO:0007669"/>
    <property type="project" value="UniProtKB-KW"/>
</dbReference>
<dbReference type="Gene3D" id="3.40.30.10">
    <property type="entry name" value="Glutaredoxin"/>
    <property type="match status" value="1"/>
</dbReference>
<dbReference type="SFLD" id="SFLDG01150">
    <property type="entry name" value="Main.1:_Beta-like"/>
    <property type="match status" value="1"/>
</dbReference>
<dbReference type="EMBL" id="QFYR01000001">
    <property type="protein sequence ID" value="RAK58302.1"/>
    <property type="molecule type" value="Genomic_DNA"/>
</dbReference>
<dbReference type="InterPro" id="IPR010987">
    <property type="entry name" value="Glutathione-S-Trfase_C-like"/>
</dbReference>
<gene>
    <name evidence="5" type="ORF">DJ018_09285</name>
</gene>
<reference evidence="6" key="1">
    <citation type="submission" date="2018-05" db="EMBL/GenBank/DDBJ databases">
        <authorList>
            <person name="Li X."/>
        </authorList>
    </citation>
    <scope>NUCLEOTIDE SEQUENCE [LARGE SCALE GENOMIC DNA]</scope>
    <source>
        <strain evidence="6">YIM 73061</strain>
    </source>
</reference>
<keyword evidence="6" id="KW-1185">Reference proteome</keyword>
<feature type="domain" description="GST C-terminal" evidence="4">
    <location>
        <begin position="86"/>
        <end position="206"/>
    </location>
</feature>
<dbReference type="Gene3D" id="1.20.1050.10">
    <property type="match status" value="1"/>
</dbReference>
<dbReference type="SUPFAM" id="SSF52833">
    <property type="entry name" value="Thioredoxin-like"/>
    <property type="match status" value="1"/>
</dbReference>
<dbReference type="SUPFAM" id="SSF47616">
    <property type="entry name" value="GST C-terminal domain-like"/>
    <property type="match status" value="1"/>
</dbReference>
<sequence length="206" mass="22820">MLRILGRLSSINVRKVMWTAAETGLAFEHEGAWAGERSSRDPEFLALNPNGLVPVLVTDQGPLWESNAICRYLAGRAGRDDLYPADPWARAQVDMWLDWQATELNTAWRPAALALLRGDQSFDAAAIQASADKWTRLMGLLETQLARTGAFVTGAQFTLADIALSLSLQRWLLTPIPHPDTPALLAWRQRLQARPAAQAWIDPLTP</sequence>
<dbReference type="OrthoDB" id="9810080at2"/>
<dbReference type="SFLD" id="SFLDG00358">
    <property type="entry name" value="Main_(cytGST)"/>
    <property type="match status" value="1"/>
</dbReference>
<name>A0A328AT51_9CAUL</name>
<dbReference type="RefSeq" id="WP_111514752.1">
    <property type="nucleotide sequence ID" value="NZ_QFYR01000001.1"/>
</dbReference>
<dbReference type="PROSITE" id="PS50404">
    <property type="entry name" value="GST_NTER"/>
    <property type="match status" value="1"/>
</dbReference>
<dbReference type="FunFam" id="3.40.30.10:FF:000039">
    <property type="entry name" value="Glutathione S-transferase domain"/>
    <property type="match status" value="1"/>
</dbReference>
<dbReference type="Proteomes" id="UP000249725">
    <property type="component" value="Unassembled WGS sequence"/>
</dbReference>
<dbReference type="PROSITE" id="PS50405">
    <property type="entry name" value="GST_CTER"/>
    <property type="match status" value="1"/>
</dbReference>
<dbReference type="InterPro" id="IPR004045">
    <property type="entry name" value="Glutathione_S-Trfase_N"/>
</dbReference>
<proteinExistence type="inferred from homology"/>
<dbReference type="InterPro" id="IPR040079">
    <property type="entry name" value="Glutathione_S-Trfase"/>
</dbReference>